<dbReference type="RefSeq" id="WP_171224332.1">
    <property type="nucleotide sequence ID" value="NZ_CP053085.1"/>
</dbReference>
<dbReference type="PANTHER" id="PTHR35526:SF3">
    <property type="entry name" value="ANTI-SIGMA-F FACTOR RSBW"/>
    <property type="match status" value="1"/>
</dbReference>
<keyword evidence="1" id="KW-0723">Serine/threonine-protein kinase</keyword>
<dbReference type="InterPro" id="IPR036890">
    <property type="entry name" value="HATPase_C_sf"/>
</dbReference>
<dbReference type="CDD" id="cd16936">
    <property type="entry name" value="HATPase_RsbW-like"/>
    <property type="match status" value="1"/>
</dbReference>
<keyword evidence="4" id="KW-1185">Reference proteome</keyword>
<evidence type="ECO:0000259" key="2">
    <source>
        <dbReference type="Pfam" id="PF13581"/>
    </source>
</evidence>
<dbReference type="GO" id="GO:0005524">
    <property type="term" value="F:ATP binding"/>
    <property type="evidence" value="ECO:0007669"/>
    <property type="project" value="UniProtKB-KW"/>
</dbReference>
<organism evidence="3 4">
    <name type="scientific">Gemmatimonas groenlandica</name>
    <dbReference type="NCBI Taxonomy" id="2732249"/>
    <lineage>
        <taxon>Bacteria</taxon>
        <taxon>Pseudomonadati</taxon>
        <taxon>Gemmatimonadota</taxon>
        <taxon>Gemmatimonadia</taxon>
        <taxon>Gemmatimonadales</taxon>
        <taxon>Gemmatimonadaceae</taxon>
        <taxon>Gemmatimonas</taxon>
    </lineage>
</organism>
<evidence type="ECO:0000313" key="3">
    <source>
        <dbReference type="EMBL" id="QJR34905.1"/>
    </source>
</evidence>
<evidence type="ECO:0000256" key="1">
    <source>
        <dbReference type="ARBA" id="ARBA00022527"/>
    </source>
</evidence>
<proteinExistence type="predicted"/>
<dbReference type="AlphaFoldDB" id="A0A6M4ILI2"/>
<keyword evidence="3" id="KW-0067">ATP-binding</keyword>
<protein>
    <submittedName>
        <fullName evidence="3">ATP-binding protein</fullName>
    </submittedName>
</protein>
<dbReference type="KEGG" id="ggr:HKW67_04930"/>
<accession>A0A6M4ILI2</accession>
<dbReference type="Proteomes" id="UP000500938">
    <property type="component" value="Chromosome"/>
</dbReference>
<keyword evidence="1" id="KW-0808">Transferase</keyword>
<feature type="domain" description="Histidine kinase/HSP90-like ATPase" evidence="2">
    <location>
        <begin position="25"/>
        <end position="150"/>
    </location>
</feature>
<dbReference type="SUPFAM" id="SSF55874">
    <property type="entry name" value="ATPase domain of HSP90 chaperone/DNA topoisomerase II/histidine kinase"/>
    <property type="match status" value="1"/>
</dbReference>
<reference evidence="3 4" key="1">
    <citation type="submission" date="2020-05" db="EMBL/GenBank/DDBJ databases">
        <title>Complete genome sequence of Gemmatimonas greenlandica TET16.</title>
        <authorList>
            <person name="Zeng Y."/>
        </authorList>
    </citation>
    <scope>NUCLEOTIDE SEQUENCE [LARGE SCALE GENOMIC DNA]</scope>
    <source>
        <strain evidence="3 4">TET16</strain>
    </source>
</reference>
<dbReference type="GO" id="GO:0004674">
    <property type="term" value="F:protein serine/threonine kinase activity"/>
    <property type="evidence" value="ECO:0007669"/>
    <property type="project" value="UniProtKB-KW"/>
</dbReference>
<sequence length="154" mass="16693">MTGPSAPRPVVESPTPASRRWTVASDLTLIEPVVETIVALCVAAGFSARHCNLNVPVAVTEAMANAMLRGNGSERSRTVQVSVEVDGHSLQVDVTDEGVGFDLSSLQQSPDEADWFEREDGRGVFLMRKLMDRVESSGPHAETGHCIRLILHRT</sequence>
<dbReference type="InterPro" id="IPR003594">
    <property type="entry name" value="HATPase_dom"/>
</dbReference>
<keyword evidence="1" id="KW-0418">Kinase</keyword>
<name>A0A6M4ILI2_9BACT</name>
<keyword evidence="3" id="KW-0547">Nucleotide-binding</keyword>
<evidence type="ECO:0000313" key="4">
    <source>
        <dbReference type="Proteomes" id="UP000500938"/>
    </source>
</evidence>
<gene>
    <name evidence="3" type="ORF">HKW67_04930</name>
</gene>
<dbReference type="Gene3D" id="3.30.565.10">
    <property type="entry name" value="Histidine kinase-like ATPase, C-terminal domain"/>
    <property type="match status" value="1"/>
</dbReference>
<dbReference type="EMBL" id="CP053085">
    <property type="protein sequence ID" value="QJR34905.1"/>
    <property type="molecule type" value="Genomic_DNA"/>
</dbReference>
<dbReference type="InterPro" id="IPR050267">
    <property type="entry name" value="Anti-sigma-factor_SerPK"/>
</dbReference>
<dbReference type="PANTHER" id="PTHR35526">
    <property type="entry name" value="ANTI-SIGMA-F FACTOR RSBW-RELATED"/>
    <property type="match status" value="1"/>
</dbReference>
<dbReference type="Pfam" id="PF13581">
    <property type="entry name" value="HATPase_c_2"/>
    <property type="match status" value="1"/>
</dbReference>